<feature type="transmembrane region" description="Helical" evidence="6">
    <location>
        <begin position="332"/>
        <end position="358"/>
    </location>
</feature>
<dbReference type="Pfam" id="PF12704">
    <property type="entry name" value="MacB_PCD"/>
    <property type="match status" value="2"/>
</dbReference>
<feature type="domain" description="MacB-like periplasmic core" evidence="8">
    <location>
        <begin position="434"/>
        <end position="607"/>
    </location>
</feature>
<feature type="domain" description="ABC3 transporter permease C-terminal" evidence="7">
    <location>
        <begin position="291"/>
        <end position="406"/>
    </location>
</feature>
<evidence type="ECO:0000313" key="10">
    <source>
        <dbReference type="Proteomes" id="UP000326344"/>
    </source>
</evidence>
<evidence type="ECO:0000259" key="8">
    <source>
        <dbReference type="Pfam" id="PF12704"/>
    </source>
</evidence>
<gene>
    <name evidence="9" type="ORF">F0P93_08960</name>
</gene>
<organism evidence="9 10">
    <name type="scientific">Larkinella humicola</name>
    <dbReference type="NCBI Taxonomy" id="2607654"/>
    <lineage>
        <taxon>Bacteria</taxon>
        <taxon>Pseudomonadati</taxon>
        <taxon>Bacteroidota</taxon>
        <taxon>Cytophagia</taxon>
        <taxon>Cytophagales</taxon>
        <taxon>Spirosomataceae</taxon>
        <taxon>Larkinella</taxon>
    </lineage>
</organism>
<evidence type="ECO:0000313" key="9">
    <source>
        <dbReference type="EMBL" id="KAA9354725.1"/>
    </source>
</evidence>
<keyword evidence="10" id="KW-1185">Reference proteome</keyword>
<dbReference type="PANTHER" id="PTHR30572">
    <property type="entry name" value="MEMBRANE COMPONENT OF TRANSPORTER-RELATED"/>
    <property type="match status" value="1"/>
</dbReference>
<accession>A0A5N1JH63</accession>
<feature type="transmembrane region" description="Helical" evidence="6">
    <location>
        <begin position="724"/>
        <end position="741"/>
    </location>
</feature>
<evidence type="ECO:0000256" key="4">
    <source>
        <dbReference type="ARBA" id="ARBA00022989"/>
    </source>
</evidence>
<name>A0A5N1JH63_9BACT</name>
<dbReference type="GO" id="GO:0005886">
    <property type="term" value="C:plasma membrane"/>
    <property type="evidence" value="ECO:0007669"/>
    <property type="project" value="UniProtKB-SubCell"/>
</dbReference>
<keyword evidence="5 6" id="KW-0472">Membrane</keyword>
<dbReference type="PANTHER" id="PTHR30572:SF18">
    <property type="entry name" value="ABC-TYPE MACROLIDE FAMILY EXPORT SYSTEM PERMEASE COMPONENT 2"/>
    <property type="match status" value="1"/>
</dbReference>
<feature type="transmembrane region" description="Helical" evidence="6">
    <location>
        <begin position="753"/>
        <end position="775"/>
    </location>
</feature>
<evidence type="ECO:0000259" key="7">
    <source>
        <dbReference type="Pfam" id="PF02687"/>
    </source>
</evidence>
<reference evidence="9 10" key="1">
    <citation type="submission" date="2019-09" db="EMBL/GenBank/DDBJ databases">
        <title>Genome Sequence of Larkinella sp MA1.</title>
        <authorList>
            <person name="Srinivasan S."/>
        </authorList>
    </citation>
    <scope>NUCLEOTIDE SEQUENCE [LARGE SCALE GENOMIC DNA]</scope>
    <source>
        <strain evidence="9 10">MA1</strain>
    </source>
</reference>
<feature type="domain" description="MacB-like periplasmic core" evidence="8">
    <location>
        <begin position="20"/>
        <end position="248"/>
    </location>
</feature>
<evidence type="ECO:0000256" key="3">
    <source>
        <dbReference type="ARBA" id="ARBA00022692"/>
    </source>
</evidence>
<comment type="caution">
    <text evidence="9">The sequence shown here is derived from an EMBL/GenBank/DDBJ whole genome shotgun (WGS) entry which is preliminary data.</text>
</comment>
<dbReference type="EMBL" id="VTWS01000002">
    <property type="protein sequence ID" value="KAA9354725.1"/>
    <property type="molecule type" value="Genomic_DNA"/>
</dbReference>
<keyword evidence="2" id="KW-1003">Cell membrane</keyword>
<feature type="transmembrane region" description="Helical" evidence="6">
    <location>
        <begin position="291"/>
        <end position="312"/>
    </location>
</feature>
<evidence type="ECO:0000256" key="1">
    <source>
        <dbReference type="ARBA" id="ARBA00004651"/>
    </source>
</evidence>
<keyword evidence="3 6" id="KW-0812">Transmembrane</keyword>
<dbReference type="Proteomes" id="UP000326344">
    <property type="component" value="Unassembled WGS sequence"/>
</dbReference>
<dbReference type="InterPro" id="IPR003838">
    <property type="entry name" value="ABC3_permease_C"/>
</dbReference>
<evidence type="ECO:0000256" key="6">
    <source>
        <dbReference type="SAM" id="Phobius"/>
    </source>
</evidence>
<dbReference type="Pfam" id="PF02687">
    <property type="entry name" value="FtsX"/>
    <property type="match status" value="2"/>
</dbReference>
<comment type="subcellular location">
    <subcellularLocation>
        <location evidence="1">Cell membrane</location>
        <topology evidence="1">Multi-pass membrane protein</topology>
    </subcellularLocation>
</comment>
<dbReference type="InterPro" id="IPR025857">
    <property type="entry name" value="MacB_PCD"/>
</dbReference>
<feature type="transmembrane region" description="Helical" evidence="6">
    <location>
        <begin position="422"/>
        <end position="446"/>
    </location>
</feature>
<protein>
    <submittedName>
        <fullName evidence="9">FtsX-like permease family protein</fullName>
    </submittedName>
</protein>
<feature type="domain" description="ABC3 transporter permease C-terminal" evidence="7">
    <location>
        <begin position="671"/>
        <end position="785"/>
    </location>
</feature>
<dbReference type="InterPro" id="IPR050250">
    <property type="entry name" value="Macrolide_Exporter_MacB"/>
</dbReference>
<feature type="transmembrane region" description="Helical" evidence="6">
    <location>
        <begin position="669"/>
        <end position="688"/>
    </location>
</feature>
<dbReference type="RefSeq" id="WP_150876041.1">
    <property type="nucleotide sequence ID" value="NZ_VTWS01000002.1"/>
</dbReference>
<evidence type="ECO:0000256" key="5">
    <source>
        <dbReference type="ARBA" id="ARBA00023136"/>
    </source>
</evidence>
<evidence type="ECO:0000256" key="2">
    <source>
        <dbReference type="ARBA" id="ARBA00022475"/>
    </source>
</evidence>
<feature type="transmembrane region" description="Helical" evidence="6">
    <location>
        <begin position="20"/>
        <end position="41"/>
    </location>
</feature>
<dbReference type="AlphaFoldDB" id="A0A5N1JH63"/>
<dbReference type="GO" id="GO:0022857">
    <property type="term" value="F:transmembrane transporter activity"/>
    <property type="evidence" value="ECO:0007669"/>
    <property type="project" value="TreeGrafter"/>
</dbReference>
<feature type="transmembrane region" description="Helical" evidence="6">
    <location>
        <begin position="379"/>
        <end position="402"/>
    </location>
</feature>
<proteinExistence type="predicted"/>
<keyword evidence="4 6" id="KW-1133">Transmembrane helix</keyword>
<sequence length="792" mass="88001">MIRNYFKTAWRGLLNNKGYSAINIGGLAVALGIGILLLWWVKDETSFDRFHSNADRIYRINGGFGSGTAQQFSGQIVAPVAAYAKQQMPSVEDAVRIVGNYDVSPFKVQEKTLVEEKAVYVDPGFFTFFSFEWVKGNRERPFPDLQSVVLTESAALKYFGSAEPVGKVLYSVPKKQNFVVSGVIRDFPDNSSIRCNMLFPLQILANQYSGAPGDYWKTMDSDWGNWFAQTYFRVDPRANLDKLVKTLNDVHHASNKYDQVTVYRLQPLTDIHLYRPDGTPGAIQEVKMMGIVALILLAIGCINYVNLATARATQRAKEVSVRKVVGAGREHLIGQFLAESLLIFVVALLLAIGLIKGLESTYQELTGKTQPFSLADPQTWLVLVGALVFTLAVAGIYPALVLSSFEPLKVLRGKMATGGKGVTFRQTLVITQFAFSTALIVGTLVIGNQLRFMRERNLGYDRENVFAFWMTGDMLKHFDAIKAELSRQPSVRSVTASNGNLLSLGNSTGDTDWDGKPKNSMFIINRMQVEKDFIATFGLKMVQGETFTGSSADSMHVILNETAVKNTGIKNPIGKRFTLGQTKGIIIGVVKDFHFASLRQKVEPAVFFYRNNTNLGRLYVKTTGRDASKAIAATEKLWKKYSPDYPFDYQFMDVQYNEMYKSEQRTGQLFNFFAGIAILVSCLGLFGLATFTAQQRTKEIGIRKVLGASITGIVALLSKDFLKLVLIGILIATPIAWWTMSQWLTAFAYKIDLAWWVFALAGLLAVLIAFATVSFQSIKAALMNPVKSLKSE</sequence>